<evidence type="ECO:0000313" key="2">
    <source>
        <dbReference type="EMBL" id="CCO25123.1"/>
    </source>
</evidence>
<dbReference type="HOGENOM" id="CLU_902945_0_0_7"/>
<feature type="signal peptide" evidence="1">
    <location>
        <begin position="1"/>
        <end position="24"/>
    </location>
</feature>
<organism evidence="2 3">
    <name type="scientific">Maridesulfovibrio hydrothermalis AM13 = DSM 14728</name>
    <dbReference type="NCBI Taxonomy" id="1121451"/>
    <lineage>
        <taxon>Bacteria</taxon>
        <taxon>Pseudomonadati</taxon>
        <taxon>Thermodesulfobacteriota</taxon>
        <taxon>Desulfovibrionia</taxon>
        <taxon>Desulfovibrionales</taxon>
        <taxon>Desulfovibrionaceae</taxon>
        <taxon>Maridesulfovibrio</taxon>
    </lineage>
</organism>
<keyword evidence="1" id="KW-0732">Signal</keyword>
<dbReference type="PATRIC" id="fig|1121451.3.peg.3066"/>
<proteinExistence type="predicted"/>
<dbReference type="eggNOG" id="COG3018">
    <property type="taxonomic scope" value="Bacteria"/>
</dbReference>
<dbReference type="Proteomes" id="UP000010808">
    <property type="component" value="Chromosome"/>
</dbReference>
<reference evidence="2 3" key="1">
    <citation type="submission" date="2012-10" db="EMBL/GenBank/DDBJ databases">
        <authorList>
            <person name="Genoscope - CEA"/>
        </authorList>
    </citation>
    <scope>NUCLEOTIDE SEQUENCE [LARGE SCALE GENOMIC DNA]</scope>
    <source>
        <strain evidence="3">AM13 / DSM 14728</strain>
    </source>
</reference>
<feature type="chain" id="PRO_5003947836" description="LPP20 lipoprotein" evidence="1">
    <location>
        <begin position="25"/>
        <end position="319"/>
    </location>
</feature>
<dbReference type="EMBL" id="FO203522">
    <property type="protein sequence ID" value="CCO25123.1"/>
    <property type="molecule type" value="Genomic_DNA"/>
</dbReference>
<evidence type="ECO:0008006" key="4">
    <source>
        <dbReference type="Google" id="ProtNLM"/>
    </source>
</evidence>
<accession>L0REA1</accession>
<protein>
    <recommendedName>
        <fullName evidence="4">LPP20 lipoprotein</fullName>
    </recommendedName>
</protein>
<dbReference type="AlphaFoldDB" id="L0REA1"/>
<gene>
    <name evidence="2" type="ORF">DESAM_22856</name>
</gene>
<dbReference type="STRING" id="1121451.DESAM_22856"/>
<keyword evidence="3" id="KW-1185">Reference proteome</keyword>
<evidence type="ECO:0000256" key="1">
    <source>
        <dbReference type="SAM" id="SignalP"/>
    </source>
</evidence>
<evidence type="ECO:0000313" key="3">
    <source>
        <dbReference type="Proteomes" id="UP000010808"/>
    </source>
</evidence>
<dbReference type="KEGG" id="dhy:DESAM_22856"/>
<sequence length="319" mass="34809">MEDNVKKLLLALTAVMLFAGSALAGDRILEVVNPGEIFEKGYIQVIGESEAGQSRYRAKRAAEVVAQRRLLEIFQGLRLTGKTTVRDGMLSSEKIRTRVQGTLRGAVPCGESFDRTEGYARVCLKLNLHGNDSVYSAFEDIILKSPQELKLREIPAFKADSVPAVVVPSVPAPKVETPVKVEKPVVAEAPIQTTEPAAGKIKDAVKIPVDGIIIDVREFDFKPALVNRILTENNEVLFDPSKVLNQVLIERGCGGYTTDLQKAKALLESWGSKSPMVLKGKTVQNVTDAVVSVDDAAAVFAYDQKYNMLAQARVVFVLK</sequence>
<name>L0REA1_9BACT</name>